<comment type="similarity">
    <text evidence="1 9 10">Belongs to the ferrochelatase family.</text>
</comment>
<dbReference type="InterPro" id="IPR001015">
    <property type="entry name" value="Ferrochelatase"/>
</dbReference>
<dbReference type="SUPFAM" id="SSF53800">
    <property type="entry name" value="Chelatase"/>
    <property type="match status" value="1"/>
</dbReference>
<dbReference type="PANTHER" id="PTHR11108">
    <property type="entry name" value="FERROCHELATASE"/>
    <property type="match status" value="1"/>
</dbReference>
<evidence type="ECO:0000256" key="11">
    <source>
        <dbReference type="SAM" id="MobiDB-lite"/>
    </source>
</evidence>
<evidence type="ECO:0000256" key="4">
    <source>
        <dbReference type="ARBA" id="ARBA00023004"/>
    </source>
</evidence>
<dbReference type="GO" id="GO:0005737">
    <property type="term" value="C:cytoplasm"/>
    <property type="evidence" value="ECO:0007669"/>
    <property type="project" value="UniProtKB-SubCell"/>
</dbReference>
<evidence type="ECO:0000256" key="2">
    <source>
        <dbReference type="ARBA" id="ARBA00022490"/>
    </source>
</evidence>
<dbReference type="RefSeq" id="WP_149278847.1">
    <property type="nucleotide sequence ID" value="NZ_CP043506.1"/>
</dbReference>
<evidence type="ECO:0000256" key="10">
    <source>
        <dbReference type="RuleBase" id="RU000607"/>
    </source>
</evidence>
<keyword evidence="6 9" id="KW-0456">Lyase</keyword>
<keyword evidence="4 9" id="KW-0408">Iron</keyword>
<dbReference type="KEGG" id="acek:FLP30_04980"/>
<feature type="binding site" evidence="9">
    <location>
        <position position="217"/>
    </location>
    <ligand>
        <name>Fe(2+)</name>
        <dbReference type="ChEBI" id="CHEBI:29033"/>
    </ligand>
</feature>
<dbReference type="PROSITE" id="PS00534">
    <property type="entry name" value="FERROCHELATASE"/>
    <property type="match status" value="1"/>
</dbReference>
<organism evidence="12 13">
    <name type="scientific">Acetobacter vaccinii</name>
    <dbReference type="NCBI Taxonomy" id="2592655"/>
    <lineage>
        <taxon>Bacteria</taxon>
        <taxon>Pseudomonadati</taxon>
        <taxon>Pseudomonadota</taxon>
        <taxon>Alphaproteobacteria</taxon>
        <taxon>Acetobacterales</taxon>
        <taxon>Acetobacteraceae</taxon>
        <taxon>Acetobacter</taxon>
    </lineage>
</organism>
<dbReference type="GO" id="GO:0046872">
    <property type="term" value="F:metal ion binding"/>
    <property type="evidence" value="ECO:0007669"/>
    <property type="project" value="UniProtKB-KW"/>
</dbReference>
<dbReference type="GO" id="GO:0004325">
    <property type="term" value="F:ferrochelatase activity"/>
    <property type="evidence" value="ECO:0007669"/>
    <property type="project" value="UniProtKB-UniRule"/>
</dbReference>
<dbReference type="PANTHER" id="PTHR11108:SF1">
    <property type="entry name" value="FERROCHELATASE, MITOCHONDRIAL"/>
    <property type="match status" value="1"/>
</dbReference>
<keyword evidence="2 9" id="KW-0963">Cytoplasm</keyword>
<dbReference type="InterPro" id="IPR033644">
    <property type="entry name" value="Ferrochelatase_C"/>
</dbReference>
<comment type="subcellular location">
    <subcellularLocation>
        <location evidence="9 10">Cytoplasm</location>
    </subcellularLocation>
</comment>
<evidence type="ECO:0000256" key="7">
    <source>
        <dbReference type="ARBA" id="ARBA00023244"/>
    </source>
</evidence>
<dbReference type="UniPathway" id="UPA00252">
    <property type="reaction ID" value="UER00325"/>
</dbReference>
<protein>
    <recommendedName>
        <fullName evidence="9 10">Ferrochelatase</fullName>
        <ecNumber evidence="9 10">4.98.1.1</ecNumber>
    </recommendedName>
    <alternativeName>
        <fullName evidence="9">Heme synthase</fullName>
    </alternativeName>
    <alternativeName>
        <fullName evidence="9">Protoheme ferro-lyase</fullName>
    </alternativeName>
</protein>
<comment type="catalytic activity">
    <reaction evidence="9 10">
        <text>heme b + 2 H(+) = protoporphyrin IX + Fe(2+)</text>
        <dbReference type="Rhea" id="RHEA:22584"/>
        <dbReference type="ChEBI" id="CHEBI:15378"/>
        <dbReference type="ChEBI" id="CHEBI:29033"/>
        <dbReference type="ChEBI" id="CHEBI:57306"/>
        <dbReference type="ChEBI" id="CHEBI:60344"/>
        <dbReference type="EC" id="4.98.1.1"/>
    </reaction>
</comment>
<dbReference type="NCBIfam" id="TIGR00109">
    <property type="entry name" value="hemH"/>
    <property type="match status" value="1"/>
</dbReference>
<dbReference type="EMBL" id="CP043506">
    <property type="protein sequence ID" value="QEO17168.1"/>
    <property type="molecule type" value="Genomic_DNA"/>
</dbReference>
<keyword evidence="3 9" id="KW-0479">Metal-binding</keyword>
<dbReference type="Pfam" id="PF00762">
    <property type="entry name" value="Ferrochelatase"/>
    <property type="match status" value="1"/>
</dbReference>
<evidence type="ECO:0000256" key="1">
    <source>
        <dbReference type="ARBA" id="ARBA00007718"/>
    </source>
</evidence>
<comment type="pathway">
    <text evidence="9 10">Porphyrin-containing compound metabolism; protoheme biosynthesis; protoheme from protoporphyrin-IX: step 1/1.</text>
</comment>
<dbReference type="CDD" id="cd03411">
    <property type="entry name" value="Ferrochelatase_N"/>
    <property type="match status" value="1"/>
</dbReference>
<dbReference type="GO" id="GO:0006783">
    <property type="term" value="P:heme biosynthetic process"/>
    <property type="evidence" value="ECO:0007669"/>
    <property type="project" value="UniProtKB-UniRule"/>
</dbReference>
<reference evidence="12 13" key="1">
    <citation type="submission" date="2019-09" db="EMBL/GenBank/DDBJ databases">
        <title>Genome sequencing of strain KACC 21233.</title>
        <authorList>
            <person name="Heo J."/>
            <person name="Kim S.-J."/>
            <person name="Kim J.-S."/>
            <person name="Hong S.-B."/>
            <person name="Kwon S.-W."/>
        </authorList>
    </citation>
    <scope>NUCLEOTIDE SEQUENCE [LARGE SCALE GENOMIC DNA]</scope>
    <source>
        <strain evidence="12 13">KACC 21233</strain>
    </source>
</reference>
<name>A0A5C1YNS7_9PROT</name>
<dbReference type="InterPro" id="IPR019772">
    <property type="entry name" value="Ferrochelatase_AS"/>
</dbReference>
<proteinExistence type="inferred from homology"/>
<evidence type="ECO:0000256" key="6">
    <source>
        <dbReference type="ARBA" id="ARBA00023239"/>
    </source>
</evidence>
<keyword evidence="5 9" id="KW-0350">Heme biosynthesis</keyword>
<dbReference type="FunFam" id="3.40.50.1400:FF:000002">
    <property type="entry name" value="Ferrochelatase"/>
    <property type="match status" value="1"/>
</dbReference>
<dbReference type="OrthoDB" id="9809741at2"/>
<accession>A0A5C1YNS7</accession>
<evidence type="ECO:0000256" key="5">
    <source>
        <dbReference type="ARBA" id="ARBA00023133"/>
    </source>
</evidence>
<keyword evidence="13" id="KW-1185">Reference proteome</keyword>
<feature type="region of interest" description="Disordered" evidence="11">
    <location>
        <begin position="1"/>
        <end position="22"/>
    </location>
</feature>
<dbReference type="AlphaFoldDB" id="A0A5C1YNS7"/>
<comment type="function">
    <text evidence="9 10">Catalyzes the ferrous insertion into protoporphyrin IX.</text>
</comment>
<dbReference type="InterPro" id="IPR033659">
    <property type="entry name" value="Ferrochelatase_N"/>
</dbReference>
<evidence type="ECO:0000313" key="12">
    <source>
        <dbReference type="EMBL" id="QEO17168.1"/>
    </source>
</evidence>
<sequence length="351" mass="38595">MVFDHVPPHAPHPQPHTAGTTERTGIALVNLGTPDDTSYGAVRRYLSEFLSDRRVIEASPLFWQPILQGVVLSTRPAASGKAYRRIWNRTHDESPLRTITRQQAEALAERMAPSGVAVAWGMRYGSPSLEDAIRSLLQQGCSRILCMPLYPQYSATTTATANDHAFRTLMRLRNQPALRTLPPFPDDPAFIAALADSVRAAQAQAEQPFQKIVASFHGLPQAYVQKGDHYPADCQRTVQALREALGMDETTLPLTYQSRFGPAKWLEPYTAPFIEALPAQGITRIAVITPGFMADCLETLDEIGNEVREGFEHAGGESFTLIPCLNNSPGGIDLLETLARRELAGWLPEPG</sequence>
<feature type="binding site" evidence="9">
    <location>
        <position position="298"/>
    </location>
    <ligand>
        <name>Fe(2+)</name>
        <dbReference type="ChEBI" id="CHEBI:29033"/>
    </ligand>
</feature>
<dbReference type="HAMAP" id="MF_00323">
    <property type="entry name" value="Ferrochelatase"/>
    <property type="match status" value="1"/>
</dbReference>
<dbReference type="CDD" id="cd00419">
    <property type="entry name" value="Ferrochelatase_C"/>
    <property type="match status" value="1"/>
</dbReference>
<evidence type="ECO:0000256" key="3">
    <source>
        <dbReference type="ARBA" id="ARBA00022723"/>
    </source>
</evidence>
<evidence type="ECO:0000256" key="9">
    <source>
        <dbReference type="HAMAP-Rule" id="MF_00323"/>
    </source>
</evidence>
<keyword evidence="7 9" id="KW-0627">Porphyrin biosynthesis</keyword>
<evidence type="ECO:0000313" key="13">
    <source>
        <dbReference type="Proteomes" id="UP000324536"/>
    </source>
</evidence>
<dbReference type="Gene3D" id="3.40.50.1400">
    <property type="match status" value="2"/>
</dbReference>
<comment type="catalytic activity">
    <reaction evidence="8">
        <text>Fe-coproporphyrin III + 2 H(+) = coproporphyrin III + Fe(2+)</text>
        <dbReference type="Rhea" id="RHEA:49572"/>
        <dbReference type="ChEBI" id="CHEBI:15378"/>
        <dbReference type="ChEBI" id="CHEBI:29033"/>
        <dbReference type="ChEBI" id="CHEBI:68438"/>
        <dbReference type="ChEBI" id="CHEBI:131725"/>
        <dbReference type="EC" id="4.99.1.9"/>
    </reaction>
    <physiologicalReaction direction="right-to-left" evidence="8">
        <dbReference type="Rhea" id="RHEA:49574"/>
    </physiologicalReaction>
</comment>
<dbReference type="EC" id="4.98.1.1" evidence="9 10"/>
<gene>
    <name evidence="9" type="primary">hemH</name>
    <name evidence="12" type="ORF">FLP30_04980</name>
</gene>
<evidence type="ECO:0000256" key="8">
    <source>
        <dbReference type="ARBA" id="ARBA00024536"/>
    </source>
</evidence>
<dbReference type="Proteomes" id="UP000324536">
    <property type="component" value="Chromosome"/>
</dbReference>